<dbReference type="InterPro" id="IPR026341">
    <property type="entry name" value="T9SS_type_B"/>
</dbReference>
<accession>A0A918QXC6</accession>
<name>A0A918QXC6_9FLAO</name>
<dbReference type="Pfam" id="PF13585">
    <property type="entry name" value="CHU_C"/>
    <property type="match status" value="1"/>
</dbReference>
<reference evidence="2" key="1">
    <citation type="journal article" date="2014" name="Int. J. Syst. Evol. Microbiol.">
        <title>Complete genome sequence of Corynebacterium casei LMG S-19264T (=DSM 44701T), isolated from a smear-ripened cheese.</title>
        <authorList>
            <consortium name="US DOE Joint Genome Institute (JGI-PGF)"/>
            <person name="Walter F."/>
            <person name="Albersmeier A."/>
            <person name="Kalinowski J."/>
            <person name="Ruckert C."/>
        </authorList>
    </citation>
    <scope>NUCLEOTIDE SEQUENCE</scope>
    <source>
        <strain evidence="2">KCTC 12710</strain>
    </source>
</reference>
<evidence type="ECO:0000313" key="2">
    <source>
        <dbReference type="EMBL" id="GGZ76774.1"/>
    </source>
</evidence>
<protein>
    <recommendedName>
        <fullName evidence="4">T9SS type B sorting domain-containing protein</fullName>
    </recommendedName>
</protein>
<feature type="signal peptide" evidence="1">
    <location>
        <begin position="1"/>
        <end position="27"/>
    </location>
</feature>
<dbReference type="Proteomes" id="UP000636004">
    <property type="component" value="Unassembled WGS sequence"/>
</dbReference>
<keyword evidence="1" id="KW-0732">Signal</keyword>
<sequence>MKITISMKTIFSLTLLLGLLVNFTTNAQQITTDSSASLESLISNNLAEGCVEITNITSSVNGSSSNIESYGYFEKGASNFPFENGIVLSTGNVNSAGNVVNTEILAEGDDNWKTDTDLEDALNISNTINATSVEFDFVSFSNQIQFNYLLASEEYYQNNPCEYSDGFAFLIREAGSSDPYQNIALIPGTNTPVNTKTIHENIVGFCPAENEAYFDRLNSGDTNFNGRTKVLTANAAITPNVKYHIKLVIADQTDYKFDSAVFIEGNSFNASVDLGPDISTCATTVDLDANINNNQATYSWFLNDVLIPGATDPEYKVEASGRYTVQITIQVNSTSCIITDDIEITLEGEQVSTGIQDYILCDDKSNDGIETFDFNTKNDEIRFSVPSGNYVISYHTSNNDAVNKTNSLPPAYENKANPETIHVRIEDIDNGCLAFSTFNLMVNEVPDVTAPEPLIVCEDLDNDGFVIIDLTQADDGITNNDSTLQVTYHYSQEDADSGFYPIYPPYQNTNPTDTLFVRVYNPFTGCHNTTTIEVTVKPNPKINIEDPHWINACEENSDGFAVFDLTTVLGSILNGVTDAGTTFHLNEEDAMSGLNKIENVTDYENVNINTQIIYVRVEDAETGCYSITTVQLTTNLVQNGNDYDRYSVCDDISNDGIEDFNLLEIEEDIIREYGANLEVIFYRSQEDLDAEINPLNKAIPLTVNTSPTTIYTQVVDDLCIVNLLIDLVINPALELPDINSLDYCDTDTDGFTSIVLETFNAELTQGISPVTINYYLSETDALNDENRLPETYFNDENPKEIFIRVTNPQSGCVAVKPIQLNIITAPAVNFPDPIIICDDDQDAFSIIDLTQIVPDIVSDTSNLEISYFDDYGKAFNNQNPIDTPESFNATNQNIYFRVESTTTSCFNISTVFVNVNTLPVFPDISTFENCESDGNEITDFYFYTKDTEILNGQSGKQVLYFETEQDAINRTNEIDKFNAYENKSNPQDIFVRVESISDQDCYGTSSFDLEVGSIPLFNEPEDFRVCDDISNDAIEIFDLNSRIEAMKAGINDNLTITLHTSSFDAENGFNEIDPVFSNTVNPQQIYARITNGTYCHGTTSFALSVVQVPNTTEPSPLRVCDTDYDGLATFDLTLSELQILDLRQNNLEITYHTSQTGVDNHTEIITDPENFNNLANPSQVFIKINNVISDCYVSLPIDLVVDLPPPIIRFDTYEICDNPSRYFDLNTINSEISDNDSDAIISYYSNDTDAENGTNAISTDYNYVTTNDTIFLRIESASRGCHYVYPFQLKINPLPIANQPNDLEICDDSTADGFEFVNLASVNNSILGGQNPVDFTVSYYDNLASANSAISSLSSNFNTQNGQTIYARIENNVTGCYSTTQFNTIVHLYPNNVDPLVQCDVDYDETVVFDISTNEAALFAIPSDNIIVSFYDNLDDIDNDAAAISNPTNYTNLSQPQNVYIKVFNISANCYNIISQELIVTSPPEIIRFNTYEICDNPTKYFNLSTIDNIIVNNDSDALISYYSTALNAENGIDALGFDYNYTTTSDTIYIRIESRSRGCHYVYPFQLIINPLPIAITPNNMEACDDDYDNSYEFDLTQQNSQIIGNQNANDFEISYFLDENNANGLINKLNDFHTVNTDAQIYARIENKVTGCYSLTNFLVFVRRKPVNNIEDQVICLDNFPLQVNVDTGFPTDTYLWLPGGQTTPEIDITEIGDYNLTVTSAFGCVTSKSFNVIESEQATIEFEETVDFSDPNNITITISGIGDYLYQIDDEEPQRSNFFDNVRLGLRKITIIDLNGCSSVTKDVMVFDTPKYFTPNNDGYNDTWHITGVDQLNGTLIYIYNRQGKLLKTLPHTSIGWDGTYNGANMPADDYWFNADINYKGERLNLQGHFALKR</sequence>
<gene>
    <name evidence="2" type="ORF">GCM10007028_12500</name>
</gene>
<comment type="caution">
    <text evidence="2">The sequence shown here is derived from an EMBL/GenBank/DDBJ whole genome shotgun (WGS) entry which is preliminary data.</text>
</comment>
<reference evidence="2" key="2">
    <citation type="submission" date="2020-09" db="EMBL/GenBank/DDBJ databases">
        <authorList>
            <person name="Sun Q."/>
            <person name="Kim S."/>
        </authorList>
    </citation>
    <scope>NUCLEOTIDE SEQUENCE</scope>
    <source>
        <strain evidence="2">KCTC 12710</strain>
    </source>
</reference>
<dbReference type="NCBIfam" id="NF038133">
    <property type="entry name" value="choice_anch_L"/>
    <property type="match status" value="1"/>
</dbReference>
<keyword evidence="3" id="KW-1185">Reference proteome</keyword>
<proteinExistence type="predicted"/>
<organism evidence="2 3">
    <name type="scientific">Algibacter mikhailovii</name>
    <dbReference type="NCBI Taxonomy" id="425498"/>
    <lineage>
        <taxon>Bacteria</taxon>
        <taxon>Pseudomonadati</taxon>
        <taxon>Bacteroidota</taxon>
        <taxon>Flavobacteriia</taxon>
        <taxon>Flavobacteriales</taxon>
        <taxon>Flavobacteriaceae</taxon>
        <taxon>Algibacter</taxon>
    </lineage>
</organism>
<evidence type="ECO:0000256" key="1">
    <source>
        <dbReference type="SAM" id="SignalP"/>
    </source>
</evidence>
<dbReference type="NCBIfam" id="TIGR04131">
    <property type="entry name" value="Bac_Flav_CTERM"/>
    <property type="match status" value="1"/>
</dbReference>
<feature type="chain" id="PRO_5036873674" description="T9SS type B sorting domain-containing protein" evidence="1">
    <location>
        <begin position="28"/>
        <end position="1897"/>
    </location>
</feature>
<evidence type="ECO:0008006" key="4">
    <source>
        <dbReference type="Google" id="ProtNLM"/>
    </source>
</evidence>
<evidence type="ECO:0000313" key="3">
    <source>
        <dbReference type="Proteomes" id="UP000636004"/>
    </source>
</evidence>
<dbReference type="EMBL" id="BMWZ01000003">
    <property type="protein sequence ID" value="GGZ76774.1"/>
    <property type="molecule type" value="Genomic_DNA"/>
</dbReference>
<dbReference type="InterPro" id="IPR049804">
    <property type="entry name" value="Choice_anch_L"/>
</dbReference>